<dbReference type="PANTHER" id="PTHR10656:SF69">
    <property type="entry name" value="MAB-21-LIKE HHH_H2TH-LIKE DOMAIN-CONTAINING PROTEIN"/>
    <property type="match status" value="1"/>
</dbReference>
<feature type="domain" description="Mab-21-like nucleotidyltransferase" evidence="4">
    <location>
        <begin position="101"/>
        <end position="290"/>
    </location>
</feature>
<comment type="caution">
    <text evidence="6">The sequence shown here is derived from an EMBL/GenBank/DDBJ whole genome shotgun (WGS) entry which is preliminary data.</text>
</comment>
<dbReference type="Proteomes" id="UP001152795">
    <property type="component" value="Unassembled WGS sequence"/>
</dbReference>
<comment type="similarity">
    <text evidence="2">Belongs to the mab-21 family.</text>
</comment>
<dbReference type="SMART" id="SM01265">
    <property type="entry name" value="Mab-21"/>
    <property type="match status" value="1"/>
</dbReference>
<comment type="cofactor">
    <cofactor evidence="1">
        <name>Mg(2+)</name>
        <dbReference type="ChEBI" id="CHEBI:18420"/>
    </cofactor>
</comment>
<evidence type="ECO:0000313" key="7">
    <source>
        <dbReference type="Proteomes" id="UP001152795"/>
    </source>
</evidence>
<protein>
    <submittedName>
        <fullName evidence="6">Uncharacterized protein</fullName>
    </submittedName>
</protein>
<dbReference type="InterPro" id="IPR046903">
    <property type="entry name" value="Mab-21-like_nuc_Trfase"/>
</dbReference>
<name>A0A6S7JH86_PARCT</name>
<dbReference type="Pfam" id="PF03281">
    <property type="entry name" value="Mab-21"/>
    <property type="match status" value="1"/>
</dbReference>
<sequence length="484" mass="56089">MAQADTGIVTRLRKAILNIIAYPRGCRRYSHLMAKLQFDDFDLGNELYKSFCDLIDQHLFYSANRYFDSEAPFQLEDILISGSISEGMLKIVLKKESMSDMDLMLILKNIKVSEEEQRKGNLMTKENTPFVTLYLTDEDDIKMWADFIEASSMATCERSTKLSSRKLKERFRENYIRYGPFCMPLGKEEVEKVDEGPSLAVSSELPGNWEEWSIPKRMPFPVGEYDFVLAIKCNGWPLSAQEWLSRPRCWPNQDIIQKIIKDGFHVVLKSSSEGNFRLSYSNAEVVLIQNLSNLQHKTYRAFKSFISHYKNELAPNGKKLICSYHLKTIVLWYCEKSDPSDWTEESIVGHLLSLIDDLIIALKESNLPMYFMPKYNLMEQIEDGKEIAEKISDMRFNLSLITEAIISEEPDILEWANFLFNQPCVSGCFKAFERGVEKGNFDQNDLFQCLQTVETYLDEFWMNFAGKIPQARNDLHAKKAYNIL</sequence>
<dbReference type="Gene3D" id="1.10.1410.40">
    <property type="match status" value="1"/>
</dbReference>
<dbReference type="GO" id="GO:0016779">
    <property type="term" value="F:nucleotidyltransferase activity"/>
    <property type="evidence" value="ECO:0007669"/>
    <property type="project" value="UniProtKB-ARBA"/>
</dbReference>
<proteinExistence type="inferred from homology"/>
<dbReference type="InterPro" id="IPR046906">
    <property type="entry name" value="Mab-21_HhH/H2TH-like"/>
</dbReference>
<dbReference type="Pfam" id="PF20266">
    <property type="entry name" value="Mab-21_C"/>
    <property type="match status" value="1"/>
</dbReference>
<dbReference type="OrthoDB" id="5960251at2759"/>
<evidence type="ECO:0000256" key="3">
    <source>
        <dbReference type="ARBA" id="ARBA00022840"/>
    </source>
</evidence>
<reference evidence="6" key="1">
    <citation type="submission" date="2020-04" db="EMBL/GenBank/DDBJ databases">
        <authorList>
            <person name="Alioto T."/>
            <person name="Alioto T."/>
            <person name="Gomez Garrido J."/>
        </authorList>
    </citation>
    <scope>NUCLEOTIDE SEQUENCE</scope>
    <source>
        <strain evidence="6">A484AB</strain>
    </source>
</reference>
<keyword evidence="7" id="KW-1185">Reference proteome</keyword>
<evidence type="ECO:0000256" key="1">
    <source>
        <dbReference type="ARBA" id="ARBA00001946"/>
    </source>
</evidence>
<keyword evidence="3" id="KW-0547">Nucleotide-binding</keyword>
<dbReference type="InterPro" id="IPR024810">
    <property type="entry name" value="MAB21L/cGLR"/>
</dbReference>
<evidence type="ECO:0000313" key="6">
    <source>
        <dbReference type="EMBL" id="CAB4030397.1"/>
    </source>
</evidence>
<evidence type="ECO:0000256" key="2">
    <source>
        <dbReference type="ARBA" id="ARBA00008307"/>
    </source>
</evidence>
<evidence type="ECO:0000259" key="4">
    <source>
        <dbReference type="Pfam" id="PF03281"/>
    </source>
</evidence>
<dbReference type="AlphaFoldDB" id="A0A6S7JH86"/>
<evidence type="ECO:0000259" key="5">
    <source>
        <dbReference type="Pfam" id="PF20266"/>
    </source>
</evidence>
<dbReference type="PANTHER" id="PTHR10656">
    <property type="entry name" value="CELL FATE DETERMINING PROTEIN MAB21-RELATED"/>
    <property type="match status" value="1"/>
</dbReference>
<dbReference type="GO" id="GO:0005524">
    <property type="term" value="F:ATP binding"/>
    <property type="evidence" value="ECO:0007669"/>
    <property type="project" value="UniProtKB-KW"/>
</dbReference>
<accession>A0A6S7JH86</accession>
<dbReference type="EMBL" id="CACRXK020016840">
    <property type="protein sequence ID" value="CAB4030397.1"/>
    <property type="molecule type" value="Genomic_DNA"/>
</dbReference>
<organism evidence="6 7">
    <name type="scientific">Paramuricea clavata</name>
    <name type="common">Red gorgonian</name>
    <name type="synonym">Violescent sea-whip</name>
    <dbReference type="NCBI Taxonomy" id="317549"/>
    <lineage>
        <taxon>Eukaryota</taxon>
        <taxon>Metazoa</taxon>
        <taxon>Cnidaria</taxon>
        <taxon>Anthozoa</taxon>
        <taxon>Octocorallia</taxon>
        <taxon>Malacalcyonacea</taxon>
        <taxon>Plexauridae</taxon>
        <taxon>Paramuricea</taxon>
    </lineage>
</organism>
<keyword evidence="3" id="KW-0067">ATP-binding</keyword>
<feature type="domain" description="Mab-21-like HhH/H2TH-like" evidence="5">
    <location>
        <begin position="296"/>
        <end position="384"/>
    </location>
</feature>
<feature type="non-terminal residue" evidence="6">
    <location>
        <position position="484"/>
    </location>
</feature>
<gene>
    <name evidence="6" type="ORF">PACLA_8A057036</name>
</gene>